<dbReference type="AlphaFoldDB" id="A0A4V6DAL2"/>
<name>A0A4V6DAL2_SETVI</name>
<keyword evidence="2" id="KW-1185">Reference proteome</keyword>
<accession>A0A4V6DAL2</accession>
<evidence type="ECO:0008006" key="3">
    <source>
        <dbReference type="Google" id="ProtNLM"/>
    </source>
</evidence>
<sequence length="142" mass="16214">MCALCDQVPETASHICLQCCYAKEIWLLVSNWVGSGANLLTGVDGDIHEWWNRLLAPLNANQRRLVAAILMDTTWNIWKERNRRIFDNTTLRPDQVFELIQNDVLTGRRASGTPLLGEELLVSQVFMFSFRSSSDREQASIM</sequence>
<dbReference type="Proteomes" id="UP000298652">
    <property type="component" value="Chromosome 2"/>
</dbReference>
<evidence type="ECO:0000313" key="1">
    <source>
        <dbReference type="EMBL" id="TKW30486.1"/>
    </source>
</evidence>
<reference evidence="1" key="1">
    <citation type="submission" date="2019-03" db="EMBL/GenBank/DDBJ databases">
        <title>WGS assembly of Setaria viridis.</title>
        <authorList>
            <person name="Huang P."/>
            <person name="Jenkins J."/>
            <person name="Grimwood J."/>
            <person name="Barry K."/>
            <person name="Healey A."/>
            <person name="Mamidi S."/>
            <person name="Sreedasyam A."/>
            <person name="Shu S."/>
            <person name="Feldman M."/>
            <person name="Wu J."/>
            <person name="Yu Y."/>
            <person name="Chen C."/>
            <person name="Johnson J."/>
            <person name="Rokhsar D."/>
            <person name="Baxter I."/>
            <person name="Schmutz J."/>
            <person name="Brutnell T."/>
            <person name="Kellogg E."/>
        </authorList>
    </citation>
    <scope>NUCLEOTIDE SEQUENCE [LARGE SCALE GENOMIC DNA]</scope>
</reference>
<protein>
    <recommendedName>
        <fullName evidence="3">Reverse transcriptase zinc-binding domain-containing protein</fullName>
    </recommendedName>
</protein>
<dbReference type="Gramene" id="TKW30486">
    <property type="protein sequence ID" value="TKW30486"/>
    <property type="gene ID" value="SEVIR_2G041000v2"/>
</dbReference>
<dbReference type="EMBL" id="CM016553">
    <property type="protein sequence ID" value="TKW30486.1"/>
    <property type="molecule type" value="Genomic_DNA"/>
</dbReference>
<organism evidence="1 2">
    <name type="scientific">Setaria viridis</name>
    <name type="common">Green bristlegrass</name>
    <name type="synonym">Setaria italica subsp. viridis</name>
    <dbReference type="NCBI Taxonomy" id="4556"/>
    <lineage>
        <taxon>Eukaryota</taxon>
        <taxon>Viridiplantae</taxon>
        <taxon>Streptophyta</taxon>
        <taxon>Embryophyta</taxon>
        <taxon>Tracheophyta</taxon>
        <taxon>Spermatophyta</taxon>
        <taxon>Magnoliopsida</taxon>
        <taxon>Liliopsida</taxon>
        <taxon>Poales</taxon>
        <taxon>Poaceae</taxon>
        <taxon>PACMAD clade</taxon>
        <taxon>Panicoideae</taxon>
        <taxon>Panicodae</taxon>
        <taxon>Paniceae</taxon>
        <taxon>Cenchrinae</taxon>
        <taxon>Setaria</taxon>
    </lineage>
</organism>
<proteinExistence type="predicted"/>
<evidence type="ECO:0000313" key="2">
    <source>
        <dbReference type="Proteomes" id="UP000298652"/>
    </source>
</evidence>
<gene>
    <name evidence="1" type="ORF">SEVIR_2G041000v2</name>
</gene>
<dbReference type="PANTHER" id="PTHR33116:SF87">
    <property type="entry name" value="OS01G0158850 PROTEIN"/>
    <property type="match status" value="1"/>
</dbReference>
<dbReference type="PANTHER" id="PTHR33116">
    <property type="entry name" value="REVERSE TRANSCRIPTASE ZINC-BINDING DOMAIN-CONTAINING PROTEIN-RELATED-RELATED"/>
    <property type="match status" value="1"/>
</dbReference>